<evidence type="ECO:0000313" key="1">
    <source>
        <dbReference type="EMBL" id="CAB4302610.1"/>
    </source>
</evidence>
<keyword evidence="2" id="KW-1185">Reference proteome</keyword>
<dbReference type="Proteomes" id="UP000507245">
    <property type="component" value="Unassembled WGS sequence"/>
</dbReference>
<gene>
    <name evidence="1" type="ORF">ORAREDHAP_LOCUS18438</name>
</gene>
<accession>A0A6J5WLK9</accession>
<organism evidence="1 2">
    <name type="scientific">Prunus armeniaca</name>
    <name type="common">Apricot</name>
    <name type="synonym">Armeniaca vulgaris</name>
    <dbReference type="NCBI Taxonomy" id="36596"/>
    <lineage>
        <taxon>Eukaryota</taxon>
        <taxon>Viridiplantae</taxon>
        <taxon>Streptophyta</taxon>
        <taxon>Embryophyta</taxon>
        <taxon>Tracheophyta</taxon>
        <taxon>Spermatophyta</taxon>
        <taxon>Magnoliopsida</taxon>
        <taxon>eudicotyledons</taxon>
        <taxon>Gunneridae</taxon>
        <taxon>Pentapetalae</taxon>
        <taxon>rosids</taxon>
        <taxon>fabids</taxon>
        <taxon>Rosales</taxon>
        <taxon>Rosaceae</taxon>
        <taxon>Amygdaloideae</taxon>
        <taxon>Amygdaleae</taxon>
        <taxon>Prunus</taxon>
    </lineage>
</organism>
<evidence type="ECO:0000313" key="2">
    <source>
        <dbReference type="Proteomes" id="UP000507245"/>
    </source>
</evidence>
<name>A0A6J5WLK9_PRUAR</name>
<dbReference type="AlphaFoldDB" id="A0A6J5WLK9"/>
<sequence>MNPPPLLFFFSLAVPDLLPIEFDKTPFAFYQHFSGEVISSVDGSLDDGLRFSFLNTAEKSGTN</sequence>
<protein>
    <submittedName>
        <fullName evidence="1">Uncharacterized protein</fullName>
    </submittedName>
</protein>
<reference evidence="2" key="1">
    <citation type="journal article" date="2020" name="Genome Biol.">
        <title>Gamete binning: chromosome-level and haplotype-resolved genome assembly enabled by high-throughput single-cell sequencing of gamete genomes.</title>
        <authorList>
            <person name="Campoy J.A."/>
            <person name="Sun H."/>
            <person name="Goel M."/>
            <person name="Jiao W.-B."/>
            <person name="Folz-Donahue K."/>
            <person name="Wang N."/>
            <person name="Rubio M."/>
            <person name="Liu C."/>
            <person name="Kukat C."/>
            <person name="Ruiz D."/>
            <person name="Huettel B."/>
            <person name="Schneeberger K."/>
        </authorList>
    </citation>
    <scope>NUCLEOTIDE SEQUENCE [LARGE SCALE GENOMIC DNA]</scope>
    <source>
        <strain evidence="2">cv. Rojo Pasion</strain>
    </source>
</reference>
<proteinExistence type="predicted"/>
<dbReference type="EMBL" id="CAEKKB010000003">
    <property type="protein sequence ID" value="CAB4302610.1"/>
    <property type="molecule type" value="Genomic_DNA"/>
</dbReference>